<dbReference type="EMBL" id="CAXAMN010011947">
    <property type="protein sequence ID" value="CAK9036728.1"/>
    <property type="molecule type" value="Genomic_DNA"/>
</dbReference>
<evidence type="ECO:0008006" key="4">
    <source>
        <dbReference type="Google" id="ProtNLM"/>
    </source>
</evidence>
<reference evidence="2 3" key="1">
    <citation type="submission" date="2024-02" db="EMBL/GenBank/DDBJ databases">
        <authorList>
            <person name="Chen Y."/>
            <person name="Shah S."/>
            <person name="Dougan E. K."/>
            <person name="Thang M."/>
            <person name="Chan C."/>
        </authorList>
    </citation>
    <scope>NUCLEOTIDE SEQUENCE [LARGE SCALE GENOMIC DNA]</scope>
</reference>
<accession>A0ABP0LCK5</accession>
<organism evidence="2 3">
    <name type="scientific">Durusdinium trenchii</name>
    <dbReference type="NCBI Taxonomy" id="1381693"/>
    <lineage>
        <taxon>Eukaryota</taxon>
        <taxon>Sar</taxon>
        <taxon>Alveolata</taxon>
        <taxon>Dinophyceae</taxon>
        <taxon>Suessiales</taxon>
        <taxon>Symbiodiniaceae</taxon>
        <taxon>Durusdinium</taxon>
    </lineage>
</organism>
<feature type="compositionally biased region" description="Low complexity" evidence="1">
    <location>
        <begin position="901"/>
        <end position="925"/>
    </location>
</feature>
<dbReference type="Proteomes" id="UP001642484">
    <property type="component" value="Unassembled WGS sequence"/>
</dbReference>
<feature type="region of interest" description="Disordered" evidence="1">
    <location>
        <begin position="867"/>
        <end position="952"/>
    </location>
</feature>
<protein>
    <recommendedName>
        <fullName evidence="4">Ubiquitin-like domain-containing protein</fullName>
    </recommendedName>
</protein>
<keyword evidence="3" id="KW-1185">Reference proteome</keyword>
<evidence type="ECO:0000256" key="1">
    <source>
        <dbReference type="SAM" id="MobiDB-lite"/>
    </source>
</evidence>
<gene>
    <name evidence="2" type="ORF">CCMP2556_LOCUS20397</name>
</gene>
<evidence type="ECO:0000313" key="2">
    <source>
        <dbReference type="EMBL" id="CAK9036728.1"/>
    </source>
</evidence>
<comment type="caution">
    <text evidence="2">The sequence shown here is derived from an EMBL/GenBank/DDBJ whole genome shotgun (WGS) entry which is preliminary data.</text>
</comment>
<feature type="region of interest" description="Disordered" evidence="1">
    <location>
        <begin position="311"/>
        <end position="331"/>
    </location>
</feature>
<evidence type="ECO:0000313" key="3">
    <source>
        <dbReference type="Proteomes" id="UP001642484"/>
    </source>
</evidence>
<sequence>MVRVISLSGEKVLDFQLSEFETSASLLKEVAMILELRSCTLIRPSGEELGTNVNLLESLCEDDELTVIGHSEDPLLEMMGFQRDGEVVAALAHVSRQELRRMALICGEKLLRKACDLATPRPGRGEEYWWVEWPFHHLPPPSGEGGASASSPFAGGRCEVTPELPVIPPKTRLLVSGQVSELRTSLEIGELCRRMTFEEEKKLLRSDEAKRLEAKEVWRIVTLKRYSEEEICLELGHEFGQSLYHEIGLDTDDNGLIDSFETAAWSVPMEDRTSVHCSARSRGFLLEGDLVVGIRWEGWLDAPYKKGIPVFKSDTQDETPSPTLEGERKNPSSGVWTARVAAVGSEYLDFNLTEGDFYRVSDFGLYAVPCNPGDGCTTPVRSSLFVIALAGDYDIMVYRRGEKPWSQLSISAHVRLCGRDIEYQLTLADNEQNDTIASGLRVPFSKCHRKPQSAVQNLRVWQSTVHGGGASVDRMWHSCMETGGEGSPTPDAKPWWRVSLENTQIVIFYVYNATTQYCYRENGVTCSKASGHRHGVLNTVIRSDNGALEVTVREIRPCFYEATLHVPLSTILQQGTLCAEDVPIGVLEDPFQVPATRACMQESRGSTVWVVAKYGRLRLCEVELFTEPLPTVTQVSFDYGASGNESVGAVCGANNISIEFSDDNVTWMKAWDAWADASVYQHVQFARWSWWQRLFALPFHTNFSQAESRNVTIPSLRENSSYDVLCWATDAIGNDIMQSMVVLPLPWADTRENNETLRCTGWVREIMPCVVQALLVDVQTTTEGFFTGNTERVSFRMELRDGSCNFRDLSWLTYGGTCLYPRCDEQAWSNEYPVHLSFGMLQPGEDYTLVCFVTDPWGNEAQQEFTLSIPERTTPAPPSTQSTSQRETLRPAPVTQPPTQPRTTQSVEYYTRAPTVRTTAAASTSMQPPAFTTTDRTWEPRTTEEPTTTTTTTIEPLATLPPWLENYVPAGPLRTEMTLSTSSREDAEELVLPAAMNALKSALRSSLELGPLDKLTIEGTEIYLEGGSGRRLAERWLVRVRFTVEAYNAVQNKALLQRVGQLGLGESSVSSNFQEQLSVELAQRGVPLPVDFVGSIPLQDGEQWSPVPSPLLRCKEIERMKS</sequence>
<proteinExistence type="predicted"/>
<name>A0ABP0LCK5_9DINO</name>